<dbReference type="InterPro" id="IPR032675">
    <property type="entry name" value="LRR_dom_sf"/>
</dbReference>
<name>A0A8K0JT45_LADFU</name>
<evidence type="ECO:0008006" key="6">
    <source>
        <dbReference type="Google" id="ProtNLM"/>
    </source>
</evidence>
<reference evidence="4" key="1">
    <citation type="submission" date="2013-04" db="EMBL/GenBank/DDBJ databases">
        <authorList>
            <person name="Qu J."/>
            <person name="Murali S.C."/>
            <person name="Bandaranaike D."/>
            <person name="Bellair M."/>
            <person name="Blankenburg K."/>
            <person name="Chao H."/>
            <person name="Dinh H."/>
            <person name="Doddapaneni H."/>
            <person name="Downs B."/>
            <person name="Dugan-Rocha S."/>
            <person name="Elkadiri S."/>
            <person name="Gnanaolivu R.D."/>
            <person name="Hernandez B."/>
            <person name="Javaid M."/>
            <person name="Jayaseelan J.C."/>
            <person name="Lee S."/>
            <person name="Li M."/>
            <person name="Ming W."/>
            <person name="Munidasa M."/>
            <person name="Muniz J."/>
            <person name="Nguyen L."/>
            <person name="Ongeri F."/>
            <person name="Osuji N."/>
            <person name="Pu L.-L."/>
            <person name="Puazo M."/>
            <person name="Qu C."/>
            <person name="Quiroz J."/>
            <person name="Raj R."/>
            <person name="Weissenberger G."/>
            <person name="Xin Y."/>
            <person name="Zou X."/>
            <person name="Han Y."/>
            <person name="Richards S."/>
            <person name="Worley K."/>
            <person name="Muzny D."/>
            <person name="Gibbs R."/>
        </authorList>
    </citation>
    <scope>NUCLEOTIDE SEQUENCE</scope>
    <source>
        <strain evidence="4">Sampled in the wild</strain>
    </source>
</reference>
<accession>A0A8K0JT45</accession>
<gene>
    <name evidence="4" type="ORF">J437_LFUL007792</name>
</gene>
<evidence type="ECO:0000256" key="2">
    <source>
        <dbReference type="ARBA" id="ARBA00022737"/>
    </source>
</evidence>
<dbReference type="SMART" id="SM00369">
    <property type="entry name" value="LRR_TYP"/>
    <property type="match status" value="14"/>
</dbReference>
<proteinExistence type="predicted"/>
<evidence type="ECO:0000256" key="1">
    <source>
        <dbReference type="ARBA" id="ARBA00022614"/>
    </source>
</evidence>
<dbReference type="InterPro" id="IPR050333">
    <property type="entry name" value="SLRP"/>
</dbReference>
<evidence type="ECO:0000313" key="5">
    <source>
        <dbReference type="Proteomes" id="UP000792457"/>
    </source>
</evidence>
<reference evidence="4" key="2">
    <citation type="submission" date="2017-10" db="EMBL/GenBank/DDBJ databases">
        <title>Ladona fulva Genome sequencing and assembly.</title>
        <authorList>
            <person name="Murali S."/>
            <person name="Richards S."/>
            <person name="Bandaranaike D."/>
            <person name="Bellair M."/>
            <person name="Blankenburg K."/>
            <person name="Chao H."/>
            <person name="Dinh H."/>
            <person name="Doddapaneni H."/>
            <person name="Dugan-Rocha S."/>
            <person name="Elkadiri S."/>
            <person name="Gnanaolivu R."/>
            <person name="Hernandez B."/>
            <person name="Skinner E."/>
            <person name="Javaid M."/>
            <person name="Lee S."/>
            <person name="Li M."/>
            <person name="Ming W."/>
            <person name="Munidasa M."/>
            <person name="Muniz J."/>
            <person name="Nguyen L."/>
            <person name="Hughes D."/>
            <person name="Osuji N."/>
            <person name="Pu L.-L."/>
            <person name="Puazo M."/>
            <person name="Qu C."/>
            <person name="Quiroz J."/>
            <person name="Raj R."/>
            <person name="Weissenberger G."/>
            <person name="Xin Y."/>
            <person name="Zou X."/>
            <person name="Han Y."/>
            <person name="Worley K."/>
            <person name="Muzny D."/>
            <person name="Gibbs R."/>
        </authorList>
    </citation>
    <scope>NUCLEOTIDE SEQUENCE</scope>
    <source>
        <strain evidence="4">Sampled in the wild</strain>
    </source>
</reference>
<keyword evidence="2" id="KW-0677">Repeat</keyword>
<dbReference type="OrthoDB" id="676979at2759"/>
<evidence type="ECO:0000313" key="4">
    <source>
        <dbReference type="EMBL" id="KAG8221951.1"/>
    </source>
</evidence>
<protein>
    <recommendedName>
        <fullName evidence="6">Chaoptin</fullName>
    </recommendedName>
</protein>
<keyword evidence="5" id="KW-1185">Reference proteome</keyword>
<dbReference type="PANTHER" id="PTHR45712:SF22">
    <property type="entry name" value="INSULIN-LIKE GROWTH FACTOR-BINDING PROTEIN COMPLEX ACID LABILE SUBUNIT"/>
    <property type="match status" value="1"/>
</dbReference>
<sequence length="980" mass="112140">MRLVVHLCLLLFNAGLIEISCYDLLGYYKGGRWYRENAYSRSFKENFLHCKAGKECICGKERESNVFHCENEFNARFIFTGENAGDFEITCNVTLESKKLERDYCSIMEMDKVLGVNLHLINCPEPPESYPSLFAASIPRDESGIGNPIIYKLIIDCGLRKQFSLEKKHFEGLSELKLLEISCSALIDLPADIFRGRFPNLIDLKISNTLIKNIPDGLFSSVNALEKLTLESNEIVQINDNDFRGLEWLEKLLIDENNLLSFGENSFNYTPNLISFALFRSKVERLPGSFGKLVSLEFLHLANNSITAIEGFSDAFSNLREVIITNNFLNHIDFACFHSFGQVFSIDISGNSFSVLPDTSILMNELTTFRLLENTETLPKIHRFIVSEILTGINMEFSNIESIDPDFLHSVPALKYLRLTGNKISYLHEDFFAFNAELVKVSLGGNRISVIPDRLLRNNDYLDRLDLSSNRIQNIPPSLFSNTRVLKTLNLRDNLLESIPENLLTNLKDLQRIYLSNNRIRFIYNSSFVGLNSLQTLDIGNNFLNSSVANSFWPFKKFKNLLHLFLNGNSIHSIPPMDKLTLRYLNLANNSLQVIDENTFSNLKYMSELDLSWNNLEKLPNSSVVNGLEMEILKLSYNKIHDFPSEFIPRINQIYYLDLSDNRIERFDICSLKKAGNLKMLHLSNNGMHEIGDLSSCQLEFQALKLLNLSDNHLSFNNSLWFFDSVRKTWGRISPLLIFPSLEEIYMANNSISTVFMDWRNMLSKLRKLDLSHNKFEILTHQDLLFTSTLIKENGTTIPYPCHHSLILDLQFNQIKKLELPTKMLMQLPREHDMKLYGHVTINIDNNPFYCGCGVINFLRLLDGDVALTSELRRTEGKEWKIKRAQSQKANLAKVEPQLKNCVQPKRASPIAAFFCYNLTEFGCLVFPVDEKSSLTVAVDTGGITSPGCFIRLVCRVKRLIACFVAKSVQQLQIGYYATY</sequence>
<comment type="caution">
    <text evidence="4">The sequence shown here is derived from an EMBL/GenBank/DDBJ whole genome shotgun (WGS) entry which is preliminary data.</text>
</comment>
<dbReference type="AlphaFoldDB" id="A0A8K0JT45"/>
<organism evidence="4 5">
    <name type="scientific">Ladona fulva</name>
    <name type="common">Scarce chaser dragonfly</name>
    <name type="synonym">Libellula fulva</name>
    <dbReference type="NCBI Taxonomy" id="123851"/>
    <lineage>
        <taxon>Eukaryota</taxon>
        <taxon>Metazoa</taxon>
        <taxon>Ecdysozoa</taxon>
        <taxon>Arthropoda</taxon>
        <taxon>Hexapoda</taxon>
        <taxon>Insecta</taxon>
        <taxon>Pterygota</taxon>
        <taxon>Palaeoptera</taxon>
        <taxon>Odonata</taxon>
        <taxon>Epiprocta</taxon>
        <taxon>Anisoptera</taxon>
        <taxon>Libelluloidea</taxon>
        <taxon>Libellulidae</taxon>
        <taxon>Ladona</taxon>
    </lineage>
</organism>
<dbReference type="Proteomes" id="UP000792457">
    <property type="component" value="Unassembled WGS sequence"/>
</dbReference>
<keyword evidence="1" id="KW-0433">Leucine-rich repeat</keyword>
<keyword evidence="3" id="KW-0732">Signal</keyword>
<evidence type="ECO:0000256" key="3">
    <source>
        <dbReference type="SAM" id="SignalP"/>
    </source>
</evidence>
<dbReference type="Pfam" id="PF13855">
    <property type="entry name" value="LRR_8"/>
    <property type="match status" value="4"/>
</dbReference>
<dbReference type="PROSITE" id="PS51450">
    <property type="entry name" value="LRR"/>
    <property type="match status" value="6"/>
</dbReference>
<dbReference type="PANTHER" id="PTHR45712">
    <property type="entry name" value="AGAP008170-PA"/>
    <property type="match status" value="1"/>
</dbReference>
<feature type="chain" id="PRO_5035455219" description="Chaoptin" evidence="3">
    <location>
        <begin position="22"/>
        <end position="980"/>
    </location>
</feature>
<dbReference type="InterPro" id="IPR001611">
    <property type="entry name" value="Leu-rich_rpt"/>
</dbReference>
<feature type="signal peptide" evidence="3">
    <location>
        <begin position="1"/>
        <end position="21"/>
    </location>
</feature>
<dbReference type="SUPFAM" id="SSF52058">
    <property type="entry name" value="L domain-like"/>
    <property type="match status" value="2"/>
</dbReference>
<dbReference type="EMBL" id="KZ308118">
    <property type="protein sequence ID" value="KAG8221951.1"/>
    <property type="molecule type" value="Genomic_DNA"/>
</dbReference>
<dbReference type="Pfam" id="PF00560">
    <property type="entry name" value="LRR_1"/>
    <property type="match status" value="1"/>
</dbReference>
<dbReference type="InterPro" id="IPR003591">
    <property type="entry name" value="Leu-rich_rpt_typical-subtyp"/>
</dbReference>
<dbReference type="SMART" id="SM00365">
    <property type="entry name" value="LRR_SD22"/>
    <property type="match status" value="8"/>
</dbReference>
<dbReference type="Gene3D" id="3.80.10.10">
    <property type="entry name" value="Ribonuclease Inhibitor"/>
    <property type="match status" value="5"/>
</dbReference>